<reference evidence="4" key="1">
    <citation type="submission" date="2014-04" db="EMBL/GenBank/DDBJ databases">
        <title>Whole-Genome optical mapping and complete genome sequence of Sphingobacterium deserti sp. nov., a new spaces isolated from desert in the west of China.</title>
        <authorList>
            <person name="Teng C."/>
            <person name="Zhou Z."/>
            <person name="Li X."/>
            <person name="Chen M."/>
            <person name="Lin M."/>
            <person name="Wang L."/>
            <person name="Su S."/>
            <person name="Zhang C."/>
            <person name="Zhang W."/>
        </authorList>
    </citation>
    <scope>NUCLEOTIDE SEQUENCE [LARGE SCALE GENOMIC DNA]</scope>
    <source>
        <strain evidence="4">ACCC05744</strain>
    </source>
</reference>
<dbReference type="STRING" id="1229276.DI53_2577"/>
<dbReference type="Pfam" id="PF02470">
    <property type="entry name" value="MlaD"/>
    <property type="match status" value="1"/>
</dbReference>
<feature type="transmembrane region" description="Helical" evidence="1">
    <location>
        <begin position="9"/>
        <end position="27"/>
    </location>
</feature>
<dbReference type="InterPro" id="IPR052336">
    <property type="entry name" value="MlaD_Phospholipid_Transporter"/>
</dbReference>
<dbReference type="Proteomes" id="UP000031802">
    <property type="component" value="Unassembled WGS sequence"/>
</dbReference>
<reference evidence="3 4" key="2">
    <citation type="journal article" date="2015" name="PLoS ONE">
        <title>Whole-Genome Optical Mapping and Finished Genome Sequence of Sphingobacterium deserti sp. nov., a New Species Isolated from the Western Desert of China.</title>
        <authorList>
            <person name="Teng C."/>
            <person name="Zhou Z."/>
            <person name="Molnar I."/>
            <person name="Li X."/>
            <person name="Tang R."/>
            <person name="Chen M."/>
            <person name="Wang L."/>
            <person name="Su S."/>
            <person name="Zhang W."/>
            <person name="Lin M."/>
        </authorList>
    </citation>
    <scope>NUCLEOTIDE SEQUENCE [LARGE SCALE GENOMIC DNA]</scope>
    <source>
        <strain evidence="4">ACCC05744</strain>
    </source>
</reference>
<dbReference type="eggNOG" id="COG1463">
    <property type="taxonomic scope" value="Bacteria"/>
</dbReference>
<keyword evidence="1" id="KW-0472">Membrane</keyword>
<protein>
    <submittedName>
        <fullName evidence="3">Mammalian cell entry related domain protein</fullName>
    </submittedName>
</protein>
<dbReference type="PATRIC" id="fig|1229276.3.peg.2650"/>
<feature type="domain" description="T-SNARE coiled-coil homology" evidence="2">
    <location>
        <begin position="163"/>
        <end position="225"/>
    </location>
</feature>
<dbReference type="PROSITE" id="PS50192">
    <property type="entry name" value="T_SNARE"/>
    <property type="match status" value="1"/>
</dbReference>
<gene>
    <name evidence="3" type="ORF">DI53_2577</name>
</gene>
<dbReference type="EMBL" id="JJMU01000047">
    <property type="protein sequence ID" value="KGE13656.1"/>
    <property type="molecule type" value="Genomic_DNA"/>
</dbReference>
<accession>A0A0B8T0B5</accession>
<dbReference type="PANTHER" id="PTHR33371">
    <property type="entry name" value="INTERMEMBRANE PHOSPHOLIPID TRANSPORT SYSTEM BINDING PROTEIN MLAD-RELATED"/>
    <property type="match status" value="1"/>
</dbReference>
<dbReference type="RefSeq" id="WP_037499990.1">
    <property type="nucleotide sequence ID" value="NZ_JJMU01000047.1"/>
</dbReference>
<keyword evidence="1" id="KW-0812">Transmembrane</keyword>
<keyword evidence="4" id="KW-1185">Reference proteome</keyword>
<dbReference type="InterPro" id="IPR003399">
    <property type="entry name" value="Mce/MlaD"/>
</dbReference>
<proteinExistence type="predicted"/>
<evidence type="ECO:0000259" key="2">
    <source>
        <dbReference type="PROSITE" id="PS50192"/>
    </source>
</evidence>
<dbReference type="InterPro" id="IPR000727">
    <property type="entry name" value="T_SNARE_dom"/>
</dbReference>
<sequence>MKVSNETKVGIITIAALALLFIGYNFLKGNDVFSSENEFYTDYDNVDGLTASKPVVVNGYQIGRVSKMELLENGKIRTHFKIKNNYQIPSNSVARIVSADLLGSKAIVFELGNSTTMAKDGDPLLSDVQANLLEKVEPLQKKVENLVVKLDSVLSAVNTALDDEFQRDFKGSLRSISVSLNNMERITSDVEGLMGTEKARLARIMQNLESITSNFKNNNDKINKILANLDHLSDDLSKTEIKATIDNANQAMKDVQAITTKINNGEGSIGLLLNDDKLYNNLNSATAELDGLIKDVKERPGKYIRLSIFGKKDTD</sequence>
<organism evidence="3 4">
    <name type="scientific">Sphingobacterium deserti</name>
    <dbReference type="NCBI Taxonomy" id="1229276"/>
    <lineage>
        <taxon>Bacteria</taxon>
        <taxon>Pseudomonadati</taxon>
        <taxon>Bacteroidota</taxon>
        <taxon>Sphingobacteriia</taxon>
        <taxon>Sphingobacteriales</taxon>
        <taxon>Sphingobacteriaceae</taxon>
        <taxon>Sphingobacterium</taxon>
    </lineage>
</organism>
<evidence type="ECO:0000313" key="3">
    <source>
        <dbReference type="EMBL" id="KGE13656.1"/>
    </source>
</evidence>
<dbReference type="PANTHER" id="PTHR33371:SF4">
    <property type="entry name" value="INTERMEMBRANE PHOSPHOLIPID TRANSPORT SYSTEM BINDING PROTEIN MLAD"/>
    <property type="match status" value="1"/>
</dbReference>
<keyword evidence="1" id="KW-1133">Transmembrane helix</keyword>
<dbReference type="OrthoDB" id="9769132at2"/>
<evidence type="ECO:0000313" key="4">
    <source>
        <dbReference type="Proteomes" id="UP000031802"/>
    </source>
</evidence>
<evidence type="ECO:0000256" key="1">
    <source>
        <dbReference type="SAM" id="Phobius"/>
    </source>
</evidence>
<comment type="caution">
    <text evidence="3">The sequence shown here is derived from an EMBL/GenBank/DDBJ whole genome shotgun (WGS) entry which is preliminary data.</text>
</comment>
<dbReference type="AlphaFoldDB" id="A0A0B8T0B5"/>
<name>A0A0B8T0B5_9SPHI</name>